<keyword evidence="2" id="KW-1185">Reference proteome</keyword>
<dbReference type="Proteomes" id="UP000554520">
    <property type="component" value="Unassembled WGS sequence"/>
</dbReference>
<dbReference type="RefSeq" id="WP_183662485.1">
    <property type="nucleotide sequence ID" value="NZ_JACHXN010000009.1"/>
</dbReference>
<organism evidence="1 2">
    <name type="scientific">Phyllobacterium trifolii</name>
    <dbReference type="NCBI Taxonomy" id="300193"/>
    <lineage>
        <taxon>Bacteria</taxon>
        <taxon>Pseudomonadati</taxon>
        <taxon>Pseudomonadota</taxon>
        <taxon>Alphaproteobacteria</taxon>
        <taxon>Hyphomicrobiales</taxon>
        <taxon>Phyllobacteriaceae</taxon>
        <taxon>Phyllobacterium</taxon>
    </lineage>
</organism>
<evidence type="ECO:0000313" key="1">
    <source>
        <dbReference type="EMBL" id="MBB3146697.1"/>
    </source>
</evidence>
<accession>A0A839U873</accession>
<dbReference type="AlphaFoldDB" id="A0A839U873"/>
<sequence>MGILDQADTNIDIGAAERRAWTERLVALMEEPDHSDRIGAFRHKLVAARPVVYGRRVMIGTQQRRYRQDDESPSHSIPLKEKNMSNIARWRHAPT</sequence>
<gene>
    <name evidence="1" type="ORF">FHS21_003113</name>
</gene>
<reference evidence="1 2" key="1">
    <citation type="submission" date="2020-08" db="EMBL/GenBank/DDBJ databases">
        <title>Genomic Encyclopedia of Type Strains, Phase III (KMG-III): the genomes of soil and plant-associated and newly described type strains.</title>
        <authorList>
            <person name="Whitman W."/>
        </authorList>
    </citation>
    <scope>NUCLEOTIDE SEQUENCE [LARGE SCALE GENOMIC DNA]</scope>
    <source>
        <strain evidence="1 2">CECT 7015</strain>
    </source>
</reference>
<name>A0A839U873_9HYPH</name>
<protein>
    <submittedName>
        <fullName evidence="1">Uncharacterized protein</fullName>
    </submittedName>
</protein>
<evidence type="ECO:0000313" key="2">
    <source>
        <dbReference type="Proteomes" id="UP000554520"/>
    </source>
</evidence>
<comment type="caution">
    <text evidence="1">The sequence shown here is derived from an EMBL/GenBank/DDBJ whole genome shotgun (WGS) entry which is preliminary data.</text>
</comment>
<proteinExistence type="predicted"/>
<dbReference type="EMBL" id="JACHXN010000009">
    <property type="protein sequence ID" value="MBB3146697.1"/>
    <property type="molecule type" value="Genomic_DNA"/>
</dbReference>